<evidence type="ECO:0000313" key="2">
    <source>
        <dbReference type="EMBL" id="KAG6458086.1"/>
    </source>
</evidence>
<dbReference type="Gene3D" id="3.30.420.40">
    <property type="match status" value="2"/>
</dbReference>
<evidence type="ECO:0000256" key="1">
    <source>
        <dbReference type="RuleBase" id="RU000487"/>
    </source>
</evidence>
<dbReference type="OrthoDB" id="5132116at2759"/>
<dbReference type="EMBL" id="JH668571">
    <property type="protein sequence ID" value="KAG6458086.1"/>
    <property type="molecule type" value="Genomic_DNA"/>
</dbReference>
<sequence>MSGPNGMLYGGDEIGALVFDPGHHSLRVGYAQEDTPKADIPAVVGVGPATHIPEPEEKVPDGNVTQSGTKTNDLRYYIDVTELHVPRPNMEVQTYMKDGQIDNWDLFERMLDYCYTKVIRSPSEHHPALFTEAVWTSRPAREKLAELIFEKYQAPAFFLVKNAVLAAFANGKSTALVIDAGASQTSAVPVIDGYALVSAAARSPIGGDHLVAQAKHMLANMHIQMLPIYSIASKEVIRERERPRYTVKTLPAGLTHSWQQYMLKRQYEDFCHCVAQSSESAYDERTAASVPGLHYEFPGGYHQDFGPERFKLTETLFESTLSAPHLACAACGACDAEARPALWAGVLCVGGGACLGGWPERVARELSARAPSSHRLKTHAAPSHAERRFAAWIGGSVLASIGSFQQMWISAQEYDDAGKGQLDRKCP</sequence>
<proteinExistence type="inferred from homology"/>
<evidence type="ECO:0008006" key="4">
    <source>
        <dbReference type="Google" id="ProtNLM"/>
    </source>
</evidence>
<comment type="caution">
    <text evidence="2">The sequence shown here is derived from an EMBL/GenBank/DDBJ whole genome shotgun (WGS) entry which is preliminary data.</text>
</comment>
<dbReference type="Proteomes" id="UP000791440">
    <property type="component" value="Unassembled WGS sequence"/>
</dbReference>
<dbReference type="FunFam" id="3.90.640.10:FF:000043">
    <property type="entry name" value="AGAP008687-PA-like protein"/>
    <property type="match status" value="1"/>
</dbReference>
<dbReference type="SMART" id="SM00268">
    <property type="entry name" value="ACTIN"/>
    <property type="match status" value="1"/>
</dbReference>
<dbReference type="InterPro" id="IPR043129">
    <property type="entry name" value="ATPase_NBD"/>
</dbReference>
<dbReference type="PANTHER" id="PTHR11937">
    <property type="entry name" value="ACTIN"/>
    <property type="match status" value="1"/>
</dbReference>
<accession>A0A921ZHV7</accession>
<gene>
    <name evidence="2" type="ORF">O3G_MSEX010675</name>
</gene>
<dbReference type="Gene3D" id="2.30.36.70">
    <property type="entry name" value="Actin, Chain A, domain 2"/>
    <property type="match status" value="1"/>
</dbReference>
<dbReference type="Gene3D" id="3.90.640.10">
    <property type="entry name" value="Actin, Chain A, domain 4"/>
    <property type="match status" value="1"/>
</dbReference>
<dbReference type="InterPro" id="IPR004000">
    <property type="entry name" value="Actin"/>
</dbReference>
<organism evidence="2 3">
    <name type="scientific">Manduca sexta</name>
    <name type="common">Tobacco hawkmoth</name>
    <name type="synonym">Tobacco hornworm</name>
    <dbReference type="NCBI Taxonomy" id="7130"/>
    <lineage>
        <taxon>Eukaryota</taxon>
        <taxon>Metazoa</taxon>
        <taxon>Ecdysozoa</taxon>
        <taxon>Arthropoda</taxon>
        <taxon>Hexapoda</taxon>
        <taxon>Insecta</taxon>
        <taxon>Pterygota</taxon>
        <taxon>Neoptera</taxon>
        <taxon>Endopterygota</taxon>
        <taxon>Lepidoptera</taxon>
        <taxon>Glossata</taxon>
        <taxon>Ditrysia</taxon>
        <taxon>Bombycoidea</taxon>
        <taxon>Sphingidae</taxon>
        <taxon>Sphinginae</taxon>
        <taxon>Sphingini</taxon>
        <taxon>Manduca</taxon>
    </lineage>
</organism>
<reference evidence="2" key="2">
    <citation type="submission" date="2020-12" db="EMBL/GenBank/DDBJ databases">
        <authorList>
            <person name="Kanost M."/>
        </authorList>
    </citation>
    <scope>NUCLEOTIDE SEQUENCE</scope>
</reference>
<keyword evidence="3" id="KW-1185">Reference proteome</keyword>
<name>A0A921ZHV7_MANSE</name>
<reference evidence="2" key="1">
    <citation type="journal article" date="2016" name="Insect Biochem. Mol. Biol.">
        <title>Multifaceted biological insights from a draft genome sequence of the tobacco hornworm moth, Manduca sexta.</title>
        <authorList>
            <person name="Kanost M.R."/>
            <person name="Arrese E.L."/>
            <person name="Cao X."/>
            <person name="Chen Y.R."/>
            <person name="Chellapilla S."/>
            <person name="Goldsmith M.R."/>
            <person name="Grosse-Wilde E."/>
            <person name="Heckel D.G."/>
            <person name="Herndon N."/>
            <person name="Jiang H."/>
            <person name="Papanicolaou A."/>
            <person name="Qu J."/>
            <person name="Soulages J.L."/>
            <person name="Vogel H."/>
            <person name="Walters J."/>
            <person name="Waterhouse R.M."/>
            <person name="Ahn S.J."/>
            <person name="Almeida F.C."/>
            <person name="An C."/>
            <person name="Aqrawi P."/>
            <person name="Bretschneider A."/>
            <person name="Bryant W.B."/>
            <person name="Bucks S."/>
            <person name="Chao H."/>
            <person name="Chevignon G."/>
            <person name="Christen J.M."/>
            <person name="Clarke D.F."/>
            <person name="Dittmer N.T."/>
            <person name="Ferguson L.C.F."/>
            <person name="Garavelou S."/>
            <person name="Gordon K.H.J."/>
            <person name="Gunaratna R.T."/>
            <person name="Han Y."/>
            <person name="Hauser F."/>
            <person name="He Y."/>
            <person name="Heidel-Fischer H."/>
            <person name="Hirsh A."/>
            <person name="Hu Y."/>
            <person name="Jiang H."/>
            <person name="Kalra D."/>
            <person name="Klinner C."/>
            <person name="Konig C."/>
            <person name="Kovar C."/>
            <person name="Kroll A.R."/>
            <person name="Kuwar S.S."/>
            <person name="Lee S.L."/>
            <person name="Lehman R."/>
            <person name="Li K."/>
            <person name="Li Z."/>
            <person name="Liang H."/>
            <person name="Lovelace S."/>
            <person name="Lu Z."/>
            <person name="Mansfield J.H."/>
            <person name="McCulloch K.J."/>
            <person name="Mathew T."/>
            <person name="Morton B."/>
            <person name="Muzny D.M."/>
            <person name="Neunemann D."/>
            <person name="Ongeri F."/>
            <person name="Pauchet Y."/>
            <person name="Pu L.L."/>
            <person name="Pyrousis I."/>
            <person name="Rao X.J."/>
            <person name="Redding A."/>
            <person name="Roesel C."/>
            <person name="Sanchez-Gracia A."/>
            <person name="Schaack S."/>
            <person name="Shukla A."/>
            <person name="Tetreau G."/>
            <person name="Wang Y."/>
            <person name="Xiong G.H."/>
            <person name="Traut W."/>
            <person name="Walsh T.K."/>
            <person name="Worley K.C."/>
            <person name="Wu D."/>
            <person name="Wu W."/>
            <person name="Wu Y.Q."/>
            <person name="Zhang X."/>
            <person name="Zou Z."/>
            <person name="Zucker H."/>
            <person name="Briscoe A.D."/>
            <person name="Burmester T."/>
            <person name="Clem R.J."/>
            <person name="Feyereisen R."/>
            <person name="Grimmelikhuijzen C.J.P."/>
            <person name="Hamodrakas S.J."/>
            <person name="Hansson B.S."/>
            <person name="Huguet E."/>
            <person name="Jermiin L.S."/>
            <person name="Lan Q."/>
            <person name="Lehman H.K."/>
            <person name="Lorenzen M."/>
            <person name="Merzendorfer H."/>
            <person name="Michalopoulos I."/>
            <person name="Morton D.B."/>
            <person name="Muthukrishnan S."/>
            <person name="Oakeshott J.G."/>
            <person name="Palmer W."/>
            <person name="Park Y."/>
            <person name="Passarelli A.L."/>
            <person name="Rozas J."/>
            <person name="Schwartz L.M."/>
            <person name="Smith W."/>
            <person name="Southgate A."/>
            <person name="Vilcinskas A."/>
            <person name="Vogt R."/>
            <person name="Wang P."/>
            <person name="Werren J."/>
            <person name="Yu X.Q."/>
            <person name="Zhou J.J."/>
            <person name="Brown S.J."/>
            <person name="Scherer S.E."/>
            <person name="Richards S."/>
            <person name="Blissard G.W."/>
        </authorList>
    </citation>
    <scope>NUCLEOTIDE SEQUENCE</scope>
</reference>
<protein>
    <recommendedName>
        <fullName evidence="4">Actin-like protein 6A</fullName>
    </recommendedName>
</protein>
<evidence type="ECO:0000313" key="3">
    <source>
        <dbReference type="Proteomes" id="UP000791440"/>
    </source>
</evidence>
<comment type="similarity">
    <text evidence="1">Belongs to the actin family.</text>
</comment>
<dbReference type="AlphaFoldDB" id="A0A921ZHV7"/>
<dbReference type="CDD" id="cd13395">
    <property type="entry name" value="ASKHA_NBD_Arp4_ACTL6-like"/>
    <property type="match status" value="1"/>
</dbReference>
<dbReference type="PRINTS" id="PR00190">
    <property type="entry name" value="ACTIN"/>
</dbReference>
<dbReference type="SUPFAM" id="SSF53067">
    <property type="entry name" value="Actin-like ATPase domain"/>
    <property type="match status" value="2"/>
</dbReference>
<dbReference type="Pfam" id="PF00022">
    <property type="entry name" value="Actin"/>
    <property type="match status" value="1"/>
</dbReference>